<dbReference type="EMBL" id="VSSQ01019391">
    <property type="protein sequence ID" value="MPM63398.1"/>
    <property type="molecule type" value="Genomic_DNA"/>
</dbReference>
<accession>A0A645BEB4</accession>
<dbReference type="AlphaFoldDB" id="A0A645BEB4"/>
<sequence length="116" mass="12802">MLVFPLLEGKVVHDVDDLLDDGVAQLERPEDVGDDGFAVGIGVAEFVVGDIMQKGCQADDEAIAVSFRFGDVHGRIVDPQRMPPIMPRCFVPQLFCDDMFHIFDNDFIAHNNAPLS</sequence>
<gene>
    <name evidence="1" type="ORF">SDC9_110278</name>
</gene>
<comment type="caution">
    <text evidence="1">The sequence shown here is derived from an EMBL/GenBank/DDBJ whole genome shotgun (WGS) entry which is preliminary data.</text>
</comment>
<protein>
    <submittedName>
        <fullName evidence="1">Uncharacterized protein</fullName>
    </submittedName>
</protein>
<proteinExistence type="predicted"/>
<evidence type="ECO:0000313" key="1">
    <source>
        <dbReference type="EMBL" id="MPM63398.1"/>
    </source>
</evidence>
<organism evidence="1">
    <name type="scientific">bioreactor metagenome</name>
    <dbReference type="NCBI Taxonomy" id="1076179"/>
    <lineage>
        <taxon>unclassified sequences</taxon>
        <taxon>metagenomes</taxon>
        <taxon>ecological metagenomes</taxon>
    </lineage>
</organism>
<reference evidence="1" key="1">
    <citation type="submission" date="2019-08" db="EMBL/GenBank/DDBJ databases">
        <authorList>
            <person name="Kucharzyk K."/>
            <person name="Murdoch R.W."/>
            <person name="Higgins S."/>
            <person name="Loffler F."/>
        </authorList>
    </citation>
    <scope>NUCLEOTIDE SEQUENCE</scope>
</reference>
<name>A0A645BEB4_9ZZZZ</name>